<dbReference type="EMBL" id="WJEC01008024">
    <property type="protein sequence ID" value="KAF7464445.1"/>
    <property type="molecule type" value="Genomic_DNA"/>
</dbReference>
<keyword evidence="1" id="KW-0812">Transmembrane</keyword>
<keyword evidence="1" id="KW-0472">Membrane</keyword>
<keyword evidence="5" id="KW-1185">Reference proteome</keyword>
<dbReference type="Proteomes" id="UP000335636">
    <property type="component" value="Unassembled WGS sequence"/>
</dbReference>
<dbReference type="AlphaFoldDB" id="A0A5E4CAC6"/>
<feature type="transmembrane region" description="Helical" evidence="1">
    <location>
        <begin position="32"/>
        <end position="50"/>
    </location>
</feature>
<evidence type="ECO:0000313" key="2">
    <source>
        <dbReference type="EMBL" id="KAF7464445.1"/>
    </source>
</evidence>
<evidence type="ECO:0000313" key="3">
    <source>
        <dbReference type="EMBL" id="VTJ78894.1"/>
    </source>
</evidence>
<dbReference type="EMBL" id="CABDUW010001130">
    <property type="protein sequence ID" value="VTJ78895.1"/>
    <property type="molecule type" value="Genomic_DNA"/>
</dbReference>
<keyword evidence="1" id="KW-1133">Transmembrane helix</keyword>
<dbReference type="Proteomes" id="UP000662637">
    <property type="component" value="Unassembled WGS sequence"/>
</dbReference>
<evidence type="ECO:0000256" key="1">
    <source>
        <dbReference type="SAM" id="Phobius"/>
    </source>
</evidence>
<evidence type="ECO:0000313" key="4">
    <source>
        <dbReference type="EMBL" id="VTJ78895.1"/>
    </source>
</evidence>
<evidence type="ECO:0000313" key="5">
    <source>
        <dbReference type="Proteomes" id="UP000335636"/>
    </source>
</evidence>
<reference evidence="3 5" key="1">
    <citation type="submission" date="2019-04" db="EMBL/GenBank/DDBJ databases">
        <authorList>
            <person name="Alioto T."/>
            <person name="Alioto T."/>
        </authorList>
    </citation>
    <scope>NUCLEOTIDE SEQUENCE [LARGE SCALE GENOMIC DNA]</scope>
</reference>
<proteinExistence type="predicted"/>
<accession>A0A5E4CAC6</accession>
<dbReference type="EMBL" id="CABDUW010001130">
    <property type="protein sequence ID" value="VTJ78894.1"/>
    <property type="molecule type" value="Genomic_DNA"/>
</dbReference>
<name>A0A5E4CAC6_MARMO</name>
<reference evidence="2" key="2">
    <citation type="submission" date="2020-08" db="EMBL/GenBank/DDBJ databases">
        <authorList>
            <person name="Shumante A."/>
            <person name="Zimin A.V."/>
            <person name="Puiu D."/>
            <person name="Salzberg S.L."/>
        </authorList>
    </citation>
    <scope>NUCLEOTIDE SEQUENCE</scope>
    <source>
        <strain evidence="2">WC2-LM</strain>
        <tissue evidence="2">Liver</tissue>
    </source>
</reference>
<protein>
    <submittedName>
        <fullName evidence="3">Uncharacterized protein</fullName>
    </submittedName>
</protein>
<organism evidence="3 5">
    <name type="scientific">Marmota monax</name>
    <name type="common">Woodchuck</name>
    <dbReference type="NCBI Taxonomy" id="9995"/>
    <lineage>
        <taxon>Eukaryota</taxon>
        <taxon>Metazoa</taxon>
        <taxon>Chordata</taxon>
        <taxon>Craniata</taxon>
        <taxon>Vertebrata</taxon>
        <taxon>Euteleostomi</taxon>
        <taxon>Mammalia</taxon>
        <taxon>Eutheria</taxon>
        <taxon>Euarchontoglires</taxon>
        <taxon>Glires</taxon>
        <taxon>Rodentia</taxon>
        <taxon>Sciuromorpha</taxon>
        <taxon>Sciuridae</taxon>
        <taxon>Xerinae</taxon>
        <taxon>Marmotini</taxon>
        <taxon>Marmota</taxon>
    </lineage>
</organism>
<gene>
    <name evidence="2" type="ORF">GHT09_006537</name>
    <name evidence="4" type="ORF">MONAX_5E002220</name>
    <name evidence="3" type="ORF">MONAX_5E039918</name>
</gene>
<sequence length="64" mass="7263">MACLTSPHTTQLTAVMVVRSGPPYRLRVLGHAHWTDLATYAVLLLLLLSFKKRKKDKRWKASSV</sequence>